<evidence type="ECO:0000313" key="2">
    <source>
        <dbReference type="Proteomes" id="UP000095282"/>
    </source>
</evidence>
<protein>
    <submittedName>
        <fullName evidence="3">Secreted protein</fullName>
    </submittedName>
</protein>
<evidence type="ECO:0000313" key="3">
    <source>
        <dbReference type="WBParaSite" id="Csp11.Scaffold630.g21497.t2"/>
    </source>
</evidence>
<sequence>MYSLLLALLFLSTCLADFPVQTLVSCGISQATIDGVQGVINEHQSMIQLAKTDKRAKKTEVDSMKADIDFYLEENATDDDKAKWIECVTKKGSAQ</sequence>
<organism evidence="2 3">
    <name type="scientific">Caenorhabditis tropicalis</name>
    <dbReference type="NCBI Taxonomy" id="1561998"/>
    <lineage>
        <taxon>Eukaryota</taxon>
        <taxon>Metazoa</taxon>
        <taxon>Ecdysozoa</taxon>
        <taxon>Nematoda</taxon>
        <taxon>Chromadorea</taxon>
        <taxon>Rhabditida</taxon>
        <taxon>Rhabditina</taxon>
        <taxon>Rhabditomorpha</taxon>
        <taxon>Rhabditoidea</taxon>
        <taxon>Rhabditidae</taxon>
        <taxon>Peloderinae</taxon>
        <taxon>Caenorhabditis</taxon>
    </lineage>
</organism>
<dbReference type="Proteomes" id="UP000095282">
    <property type="component" value="Unplaced"/>
</dbReference>
<name>A0A1I7V1M7_9PELO</name>
<feature type="signal peptide" evidence="1">
    <location>
        <begin position="1"/>
        <end position="16"/>
    </location>
</feature>
<dbReference type="WBParaSite" id="Csp11.Scaffold630.g21497.t2">
    <property type="protein sequence ID" value="Csp11.Scaffold630.g21497.t2"/>
    <property type="gene ID" value="Csp11.Scaffold630.g21497"/>
</dbReference>
<dbReference type="AlphaFoldDB" id="A0A1I7V1M7"/>
<accession>A0A1I7V1M7</accession>
<keyword evidence="2" id="KW-1185">Reference proteome</keyword>
<reference evidence="3" key="1">
    <citation type="submission" date="2016-11" db="UniProtKB">
        <authorList>
            <consortium name="WormBaseParasite"/>
        </authorList>
    </citation>
    <scope>IDENTIFICATION</scope>
</reference>
<proteinExistence type="predicted"/>
<feature type="chain" id="PRO_5009309666" evidence="1">
    <location>
        <begin position="17"/>
        <end position="95"/>
    </location>
</feature>
<dbReference type="eggNOG" id="KOG4034">
    <property type="taxonomic scope" value="Eukaryota"/>
</dbReference>
<dbReference type="STRING" id="1561998.A0A1I7V1M7"/>
<evidence type="ECO:0000256" key="1">
    <source>
        <dbReference type="SAM" id="SignalP"/>
    </source>
</evidence>
<keyword evidence="1" id="KW-0732">Signal</keyword>